<evidence type="ECO:0000313" key="4">
    <source>
        <dbReference type="Proteomes" id="UP001363622"/>
    </source>
</evidence>
<feature type="compositionally biased region" description="Pro residues" evidence="1">
    <location>
        <begin position="26"/>
        <end position="40"/>
    </location>
</feature>
<feature type="chain" id="PRO_5045477372" evidence="2">
    <location>
        <begin position="21"/>
        <end position="146"/>
    </location>
</feature>
<keyword evidence="2" id="KW-0732">Signal</keyword>
<keyword evidence="4" id="KW-1185">Reference proteome</keyword>
<dbReference type="EMBL" id="JBBPHU010000018">
    <property type="protein sequence ID" value="KAK7509355.1"/>
    <property type="molecule type" value="Genomic_DNA"/>
</dbReference>
<feature type="signal peptide" evidence="2">
    <location>
        <begin position="1"/>
        <end position="20"/>
    </location>
</feature>
<evidence type="ECO:0000256" key="1">
    <source>
        <dbReference type="SAM" id="MobiDB-lite"/>
    </source>
</evidence>
<name>A0ABR1K7R7_9PEZI</name>
<accession>A0ABR1K7R7</accession>
<comment type="caution">
    <text evidence="3">The sequence shown here is derived from an EMBL/GenBank/DDBJ whole genome shotgun (WGS) entry which is preliminary data.</text>
</comment>
<evidence type="ECO:0000256" key="2">
    <source>
        <dbReference type="SAM" id="SignalP"/>
    </source>
</evidence>
<evidence type="ECO:0000313" key="3">
    <source>
        <dbReference type="EMBL" id="KAK7509355.1"/>
    </source>
</evidence>
<sequence>MICRWRWRWLIWNTCGPSLGDTLPRVSPPTPPPPQPPEPPATTSHLRHHLACQSINHHHFPFVRCRKADGLASPAAGLFRWRVFVAVAPVIPTTSACDITGFTWIQITAVPEAAISIGIITSISFCSNSAIRTTAKLQRDRMQIPP</sequence>
<gene>
    <name evidence="3" type="ORF">IWZ03DRAFT_91216</name>
</gene>
<organism evidence="3 4">
    <name type="scientific">Phyllosticta citriasiana</name>
    <dbReference type="NCBI Taxonomy" id="595635"/>
    <lineage>
        <taxon>Eukaryota</taxon>
        <taxon>Fungi</taxon>
        <taxon>Dikarya</taxon>
        <taxon>Ascomycota</taxon>
        <taxon>Pezizomycotina</taxon>
        <taxon>Dothideomycetes</taxon>
        <taxon>Dothideomycetes incertae sedis</taxon>
        <taxon>Botryosphaeriales</taxon>
        <taxon>Phyllostictaceae</taxon>
        <taxon>Phyllosticta</taxon>
    </lineage>
</organism>
<protein>
    <submittedName>
        <fullName evidence="3">Uncharacterized protein</fullName>
    </submittedName>
</protein>
<dbReference type="Proteomes" id="UP001363622">
    <property type="component" value="Unassembled WGS sequence"/>
</dbReference>
<feature type="region of interest" description="Disordered" evidence="1">
    <location>
        <begin position="22"/>
        <end position="44"/>
    </location>
</feature>
<proteinExistence type="predicted"/>
<reference evidence="3 4" key="1">
    <citation type="submission" date="2024-04" db="EMBL/GenBank/DDBJ databases">
        <title>Phyllosticta paracitricarpa is synonymous to the EU quarantine fungus P. citricarpa based on phylogenomic analyses.</title>
        <authorList>
            <consortium name="Lawrence Berkeley National Laboratory"/>
            <person name="Van Ingen-Buijs V.A."/>
            <person name="Van Westerhoven A.C."/>
            <person name="Haridas S."/>
            <person name="Skiadas P."/>
            <person name="Martin F."/>
            <person name="Groenewald J.Z."/>
            <person name="Crous P.W."/>
            <person name="Seidl M.F."/>
        </authorList>
    </citation>
    <scope>NUCLEOTIDE SEQUENCE [LARGE SCALE GENOMIC DNA]</scope>
    <source>
        <strain evidence="3 4">CBS 123371</strain>
    </source>
</reference>